<dbReference type="PANTHER" id="PTHR10176:SF3">
    <property type="entry name" value="GLYCOGEN [STARCH] SYNTHASE"/>
    <property type="match status" value="1"/>
</dbReference>
<dbReference type="GO" id="GO:0005978">
    <property type="term" value="P:glycogen biosynthetic process"/>
    <property type="evidence" value="ECO:0007669"/>
    <property type="project" value="UniProtKB-UniPathway"/>
</dbReference>
<dbReference type="GO" id="GO:0004373">
    <property type="term" value="F:alpha-1,4-glucan glucosyltransferase (UDP-glucose donor) activity"/>
    <property type="evidence" value="ECO:0007669"/>
    <property type="project" value="UniProtKB-EC"/>
</dbReference>
<dbReference type="Gene3D" id="3.40.50.2000">
    <property type="entry name" value="Glycogen Phosphorylase B"/>
    <property type="match status" value="1"/>
</dbReference>
<protein>
    <recommendedName>
        <fullName evidence="7">Glycogen [starch] synthase</fullName>
        <ecNumber evidence="7">2.4.1.11</ecNumber>
    </recommendedName>
</protein>
<dbReference type="AlphaFoldDB" id="A0A158R025"/>
<evidence type="ECO:0000256" key="4">
    <source>
        <dbReference type="ARBA" id="ARBA00022679"/>
    </source>
</evidence>
<keyword evidence="3 7" id="KW-0328">Glycosyltransferase</keyword>
<dbReference type="PANTHER" id="PTHR10176">
    <property type="entry name" value="GLYCOGEN SYNTHASE"/>
    <property type="match status" value="1"/>
</dbReference>
<evidence type="ECO:0000256" key="2">
    <source>
        <dbReference type="ARBA" id="ARBA00010686"/>
    </source>
</evidence>
<organism evidence="10">
    <name type="scientific">Nippostrongylus brasiliensis</name>
    <name type="common">Rat hookworm</name>
    <dbReference type="NCBI Taxonomy" id="27835"/>
    <lineage>
        <taxon>Eukaryota</taxon>
        <taxon>Metazoa</taxon>
        <taxon>Ecdysozoa</taxon>
        <taxon>Nematoda</taxon>
        <taxon>Chromadorea</taxon>
        <taxon>Rhabditida</taxon>
        <taxon>Rhabditina</taxon>
        <taxon>Rhabditomorpha</taxon>
        <taxon>Strongyloidea</taxon>
        <taxon>Heligmosomidae</taxon>
        <taxon>Nippostrongylus</taxon>
    </lineage>
</organism>
<proteinExistence type="inferred from homology"/>
<dbReference type="InterPro" id="IPR008631">
    <property type="entry name" value="Glycogen_synth"/>
</dbReference>
<evidence type="ECO:0000313" key="10">
    <source>
        <dbReference type="WBParaSite" id="NBR_0001108601-mRNA-1"/>
    </source>
</evidence>
<dbReference type="GO" id="GO:0005737">
    <property type="term" value="C:cytoplasm"/>
    <property type="evidence" value="ECO:0007669"/>
    <property type="project" value="TreeGrafter"/>
</dbReference>
<comment type="pathway">
    <text evidence="1 7">Glycan biosynthesis; glycogen biosynthesis.</text>
</comment>
<dbReference type="Proteomes" id="UP000271162">
    <property type="component" value="Unassembled WGS sequence"/>
</dbReference>
<comment type="similarity">
    <text evidence="2 7">Belongs to the glycosyltransferase 3 family.</text>
</comment>
<comment type="catalytic activity">
    <reaction evidence="6">
        <text>[(1-&gt;4)-alpha-D-glucosyl](n) + UDP-alpha-D-glucose = [(1-&gt;4)-alpha-D-glucosyl](n+1) + UDP + H(+)</text>
        <dbReference type="Rhea" id="RHEA:18549"/>
        <dbReference type="Rhea" id="RHEA-COMP:9584"/>
        <dbReference type="Rhea" id="RHEA-COMP:9587"/>
        <dbReference type="ChEBI" id="CHEBI:15378"/>
        <dbReference type="ChEBI" id="CHEBI:15444"/>
        <dbReference type="ChEBI" id="CHEBI:58223"/>
        <dbReference type="ChEBI" id="CHEBI:58885"/>
        <dbReference type="EC" id="2.4.1.11"/>
    </reaction>
    <physiologicalReaction direction="left-to-right" evidence="6">
        <dbReference type="Rhea" id="RHEA:18550"/>
    </physiologicalReaction>
</comment>
<dbReference type="WBParaSite" id="NBR_0001108601-mRNA-1">
    <property type="protein sequence ID" value="NBR_0001108601-mRNA-1"/>
    <property type="gene ID" value="NBR_0001108601"/>
</dbReference>
<evidence type="ECO:0000313" key="8">
    <source>
        <dbReference type="EMBL" id="VDL74676.1"/>
    </source>
</evidence>
<name>A0A158R025_NIPBR</name>
<evidence type="ECO:0000256" key="6">
    <source>
        <dbReference type="ARBA" id="ARBA00047345"/>
    </source>
</evidence>
<dbReference type="STRING" id="27835.A0A158R025"/>
<accession>A0A158R025</accession>
<reference evidence="8 9" key="2">
    <citation type="submission" date="2018-11" db="EMBL/GenBank/DDBJ databases">
        <authorList>
            <consortium name="Pathogen Informatics"/>
        </authorList>
    </citation>
    <scope>NUCLEOTIDE SEQUENCE [LARGE SCALE GENOMIC DNA]</scope>
</reference>
<evidence type="ECO:0000256" key="1">
    <source>
        <dbReference type="ARBA" id="ARBA00004964"/>
    </source>
</evidence>
<sequence length="99" mass="11658">MLFRWVDLHDLVNVEFHPELLSFVSPLIDLVYEDIALGCCLYVFPSYHEPERYTSGCDDSINELTEILFEYTKQLAQLNFHQNVRRKALTITYEDLEIG</sequence>
<keyword evidence="4 7" id="KW-0808">Transferase</keyword>
<evidence type="ECO:0000256" key="3">
    <source>
        <dbReference type="ARBA" id="ARBA00022676"/>
    </source>
</evidence>
<dbReference type="EMBL" id="UYSL01020454">
    <property type="protein sequence ID" value="VDL74676.1"/>
    <property type="molecule type" value="Genomic_DNA"/>
</dbReference>
<dbReference type="Pfam" id="PF05693">
    <property type="entry name" value="Glycogen_syn"/>
    <property type="match status" value="1"/>
</dbReference>
<dbReference type="EC" id="2.4.1.11" evidence="7"/>
<comment type="function">
    <text evidence="7">Transfers the glycosyl residue from UDP-Glc to the non-reducing end of alpha-1,4-glucan.</text>
</comment>
<evidence type="ECO:0000313" key="9">
    <source>
        <dbReference type="Proteomes" id="UP000271162"/>
    </source>
</evidence>
<keyword evidence="5 7" id="KW-0320">Glycogen biosynthesis</keyword>
<evidence type="ECO:0000256" key="7">
    <source>
        <dbReference type="RuleBase" id="RU363104"/>
    </source>
</evidence>
<evidence type="ECO:0000256" key="5">
    <source>
        <dbReference type="ARBA" id="ARBA00023056"/>
    </source>
</evidence>
<gene>
    <name evidence="8" type="ORF">NBR_LOCUS11087</name>
</gene>
<dbReference type="UniPathway" id="UPA00164"/>
<keyword evidence="9" id="KW-1185">Reference proteome</keyword>
<reference evidence="10" key="1">
    <citation type="submission" date="2016-04" db="UniProtKB">
        <authorList>
            <consortium name="WormBaseParasite"/>
        </authorList>
    </citation>
    <scope>IDENTIFICATION</scope>
</reference>